<dbReference type="GO" id="GO:0071111">
    <property type="term" value="F:cyclic-guanylate-specific phosphodiesterase activity"/>
    <property type="evidence" value="ECO:0007669"/>
    <property type="project" value="InterPro"/>
</dbReference>
<dbReference type="InterPro" id="IPR001633">
    <property type="entry name" value="EAL_dom"/>
</dbReference>
<dbReference type="CDD" id="cd01948">
    <property type="entry name" value="EAL"/>
    <property type="match status" value="1"/>
</dbReference>
<dbReference type="PANTHER" id="PTHR33121">
    <property type="entry name" value="CYCLIC DI-GMP PHOSPHODIESTERASE PDEF"/>
    <property type="match status" value="1"/>
</dbReference>
<dbReference type="InterPro" id="IPR050706">
    <property type="entry name" value="Cyclic-di-GMP_PDE-like"/>
</dbReference>
<reference evidence="2" key="1">
    <citation type="submission" date="2019-08" db="EMBL/GenBank/DDBJ databases">
        <authorList>
            <person name="Kucharzyk K."/>
            <person name="Murdoch R.W."/>
            <person name="Higgins S."/>
            <person name="Loffler F."/>
        </authorList>
    </citation>
    <scope>NUCLEOTIDE SEQUENCE</scope>
</reference>
<dbReference type="Pfam" id="PF00563">
    <property type="entry name" value="EAL"/>
    <property type="match status" value="1"/>
</dbReference>
<evidence type="ECO:0000259" key="1">
    <source>
        <dbReference type="PROSITE" id="PS50883"/>
    </source>
</evidence>
<comment type="caution">
    <text evidence="2">The sequence shown here is derived from an EMBL/GenBank/DDBJ whole genome shotgun (WGS) entry which is preliminary data.</text>
</comment>
<accession>A0A645D7C7</accession>
<dbReference type="PANTHER" id="PTHR33121:SF70">
    <property type="entry name" value="SIGNALING PROTEIN YKOW"/>
    <property type="match status" value="1"/>
</dbReference>
<dbReference type="PROSITE" id="PS50883">
    <property type="entry name" value="EAL"/>
    <property type="match status" value="1"/>
</dbReference>
<name>A0A645D7C7_9ZZZZ</name>
<protein>
    <submittedName>
        <fullName evidence="2">Putative signaling protein</fullName>
    </submittedName>
</protein>
<dbReference type="EMBL" id="VSSQ01033507">
    <property type="protein sequence ID" value="MPM85129.1"/>
    <property type="molecule type" value="Genomic_DNA"/>
</dbReference>
<feature type="domain" description="EAL" evidence="1">
    <location>
        <begin position="33"/>
        <end position="287"/>
    </location>
</feature>
<gene>
    <name evidence="2" type="ORF">SDC9_132206</name>
</gene>
<proteinExistence type="predicted"/>
<dbReference type="Gene3D" id="3.20.20.450">
    <property type="entry name" value="EAL domain"/>
    <property type="match status" value="1"/>
</dbReference>
<dbReference type="InterPro" id="IPR035919">
    <property type="entry name" value="EAL_sf"/>
</dbReference>
<dbReference type="SMART" id="SM00052">
    <property type="entry name" value="EAL"/>
    <property type="match status" value="1"/>
</dbReference>
<organism evidence="2">
    <name type="scientific">bioreactor metagenome</name>
    <dbReference type="NCBI Taxonomy" id="1076179"/>
    <lineage>
        <taxon>unclassified sequences</taxon>
        <taxon>metagenomes</taxon>
        <taxon>ecological metagenomes</taxon>
    </lineage>
</organism>
<evidence type="ECO:0000313" key="2">
    <source>
        <dbReference type="EMBL" id="MPM85129.1"/>
    </source>
</evidence>
<dbReference type="AlphaFoldDB" id="A0A645D7C7"/>
<dbReference type="SUPFAM" id="SSF141868">
    <property type="entry name" value="EAL domain-like"/>
    <property type="match status" value="1"/>
</dbReference>
<sequence>MLGNARYAHKSARSGLCSVCVYTQALSQGEQRRSEIIHSFQSALEREEFEVYVQPQVRCSDKQVCGAEALVRWRRPDRGLCYPDEFIPVLEQTGDIVDLDFFVYRKVFEFQHGARMRGRQPIPISVNVSRVHLLNSEEFLARLRLLHEEFPIPASLVMFELTESAYIQEINHAKQLIAKLHHLGYRVSMDDFGSGYSSLKVLQTTPFDEIKFDKAFLRKSPEEKEDCLFLHIIELVKRLGAPVVCEGAETQAHVELLERSACDIIQGYYYYRPFPLGELHEESASPVPPVRASLPRLCS</sequence>